<name>A0ABW3T7C3_9CAUL</name>
<keyword evidence="3 12" id="KW-1134">Transmembrane beta strand</keyword>
<evidence type="ECO:0000256" key="4">
    <source>
        <dbReference type="ARBA" id="ARBA00022496"/>
    </source>
</evidence>
<evidence type="ECO:0000256" key="12">
    <source>
        <dbReference type="PROSITE-ProRule" id="PRU01360"/>
    </source>
</evidence>
<accession>A0ABW3T7C3</accession>
<feature type="chain" id="PRO_5046479535" evidence="15">
    <location>
        <begin position="27"/>
        <end position="806"/>
    </location>
</feature>
<keyword evidence="10 12" id="KW-0472">Membrane</keyword>
<dbReference type="InterPro" id="IPR036942">
    <property type="entry name" value="Beta-barrel_TonB_sf"/>
</dbReference>
<dbReference type="Pfam" id="PF00593">
    <property type="entry name" value="TonB_dep_Rec_b-barrel"/>
    <property type="match status" value="1"/>
</dbReference>
<evidence type="ECO:0000256" key="9">
    <source>
        <dbReference type="ARBA" id="ARBA00023077"/>
    </source>
</evidence>
<dbReference type="PROSITE" id="PS52016">
    <property type="entry name" value="TONB_DEPENDENT_REC_3"/>
    <property type="match status" value="1"/>
</dbReference>
<comment type="caution">
    <text evidence="18">The sequence shown here is derived from an EMBL/GenBank/DDBJ whole genome shotgun (WGS) entry which is preliminary data.</text>
</comment>
<dbReference type="Pfam" id="PF07715">
    <property type="entry name" value="Plug"/>
    <property type="match status" value="1"/>
</dbReference>
<proteinExistence type="inferred from homology"/>
<keyword evidence="6 15" id="KW-0732">Signal</keyword>
<feature type="domain" description="TonB-dependent receptor plug" evidence="17">
    <location>
        <begin position="54"/>
        <end position="160"/>
    </location>
</feature>
<feature type="signal peptide" evidence="15">
    <location>
        <begin position="1"/>
        <end position="26"/>
    </location>
</feature>
<dbReference type="PROSITE" id="PS01156">
    <property type="entry name" value="TONB_DEPENDENT_REC_2"/>
    <property type="match status" value="1"/>
</dbReference>
<keyword evidence="2 12" id="KW-0813">Transport</keyword>
<evidence type="ECO:0000256" key="11">
    <source>
        <dbReference type="ARBA" id="ARBA00023237"/>
    </source>
</evidence>
<keyword evidence="19" id="KW-1185">Reference proteome</keyword>
<dbReference type="PANTHER" id="PTHR32552:SF89">
    <property type="entry name" value="CATECHOLATE SIDEROPHORE RECEPTOR FIU"/>
    <property type="match status" value="1"/>
</dbReference>
<gene>
    <name evidence="18" type="ORF">ACFQ27_16280</name>
</gene>
<dbReference type="EMBL" id="JBHTLQ010000045">
    <property type="protein sequence ID" value="MFD1192146.1"/>
    <property type="molecule type" value="Genomic_DNA"/>
</dbReference>
<dbReference type="InterPro" id="IPR012910">
    <property type="entry name" value="Plug_dom"/>
</dbReference>
<evidence type="ECO:0000256" key="13">
    <source>
        <dbReference type="PROSITE-ProRule" id="PRU10144"/>
    </source>
</evidence>
<evidence type="ECO:0000256" key="7">
    <source>
        <dbReference type="ARBA" id="ARBA00023004"/>
    </source>
</evidence>
<evidence type="ECO:0000259" key="17">
    <source>
        <dbReference type="Pfam" id="PF07715"/>
    </source>
</evidence>
<dbReference type="Gene3D" id="2.40.170.20">
    <property type="entry name" value="TonB-dependent receptor, beta-barrel domain"/>
    <property type="match status" value="1"/>
</dbReference>
<keyword evidence="8" id="KW-0406">Ion transport</keyword>
<keyword evidence="5 12" id="KW-0812">Transmembrane</keyword>
<evidence type="ECO:0000256" key="5">
    <source>
        <dbReference type="ARBA" id="ARBA00022692"/>
    </source>
</evidence>
<dbReference type="Gene3D" id="2.170.130.10">
    <property type="entry name" value="TonB-dependent receptor, plug domain"/>
    <property type="match status" value="1"/>
</dbReference>
<dbReference type="InterPro" id="IPR000531">
    <property type="entry name" value="Beta-barrel_TonB"/>
</dbReference>
<dbReference type="RefSeq" id="WP_377354345.1">
    <property type="nucleotide sequence ID" value="NZ_JBHTLQ010000045.1"/>
</dbReference>
<dbReference type="InterPro" id="IPR010917">
    <property type="entry name" value="TonB_rcpt_CS"/>
</dbReference>
<evidence type="ECO:0000256" key="3">
    <source>
        <dbReference type="ARBA" id="ARBA00022452"/>
    </source>
</evidence>
<keyword evidence="11 12" id="KW-0998">Cell outer membrane</keyword>
<evidence type="ECO:0000256" key="15">
    <source>
        <dbReference type="SAM" id="SignalP"/>
    </source>
</evidence>
<sequence length="806" mass="88291">MNIVFRRALCATSALAGMVLATSAMAQSTGTAVVEELVVTGQATRSLDGMVAVEEPKARSTISQEFISTQTPGATVLDTINLLPGVNFTGNDAFGSAGGDITLRGFDSQRIALIQDGIPLNDSGNYAVYPNQQLDGDLIEKVDVNLGTTDVDSPTAAAAGGTINYITRKPQDEFGARFDLGVGSENFRRIYGVIETGKVGPWGTKAWASYNRATNDIFNAPGKIDKTQYNARIYQELGDNGDFVSLIANYNVNRNNFIRRITLAQFQQGVKLPYDAACARPTPVAGTIQNEATSATGFTAACANYVGNNINPSNTGNLRGQSLFHLTDNLVLTIDPAFQYVIANGGGRTIMPENDPQLRSPTDLNGDGDTIDRVLVYWPNTTNTRRYTVNSSLIWKFADGQSLRASYTYDYARHRQTGQASLFSAGGDPGNVFGGKDGYGQAIKLSDGSILRRRDRQSFATLNQIAVEYRGRFLEDKVLVNLGARAPFFKRELNQNCYMRDTFNAYCTNQVGTVVVGSNDGAGVPFVTFPAGSQVPSAATLWGQPRKIERKYDKVLPNVGVSYDIGDHEQVYLSYAQTLSAPRTDDLYDRNVVNPQPEVADAYNLGWRWTSPTLLVSVDAWTNNFKNRVERQFDEAAGIFYSVNVGEVKLKGVDAQLSYKPEDYLSFYTSLSYVQSEIQSNFPNGAGGAILPTKGKSLYEVPKLQGATRVNWDITDWASLGVQGKFVGSRWTNLTNTEKAPGYALWDLDLRFKLDDIGMEKAYLQFNVKNLFDEKYLADISTNTNGTAQFQPGYPRAFVATLHAEF</sequence>
<keyword evidence="9 14" id="KW-0798">TonB box</keyword>
<evidence type="ECO:0000259" key="16">
    <source>
        <dbReference type="Pfam" id="PF00593"/>
    </source>
</evidence>
<dbReference type="SUPFAM" id="SSF56935">
    <property type="entry name" value="Porins"/>
    <property type="match status" value="1"/>
</dbReference>
<evidence type="ECO:0000256" key="10">
    <source>
        <dbReference type="ARBA" id="ARBA00023136"/>
    </source>
</evidence>
<evidence type="ECO:0000256" key="8">
    <source>
        <dbReference type="ARBA" id="ARBA00023065"/>
    </source>
</evidence>
<evidence type="ECO:0000256" key="2">
    <source>
        <dbReference type="ARBA" id="ARBA00022448"/>
    </source>
</evidence>
<keyword evidence="7" id="KW-0408">Iron</keyword>
<comment type="similarity">
    <text evidence="12 14">Belongs to the TonB-dependent receptor family.</text>
</comment>
<evidence type="ECO:0000256" key="6">
    <source>
        <dbReference type="ARBA" id="ARBA00022729"/>
    </source>
</evidence>
<evidence type="ECO:0000313" key="18">
    <source>
        <dbReference type="EMBL" id="MFD1192146.1"/>
    </source>
</evidence>
<organism evidence="18 19">
    <name type="scientific">Phenylobacterium conjunctum</name>
    <dbReference type="NCBI Taxonomy" id="1298959"/>
    <lineage>
        <taxon>Bacteria</taxon>
        <taxon>Pseudomonadati</taxon>
        <taxon>Pseudomonadota</taxon>
        <taxon>Alphaproteobacteria</taxon>
        <taxon>Caulobacterales</taxon>
        <taxon>Caulobacteraceae</taxon>
        <taxon>Phenylobacterium</taxon>
    </lineage>
</organism>
<protein>
    <submittedName>
        <fullName evidence="18">TonB-dependent receptor</fullName>
    </submittedName>
</protein>
<feature type="short sequence motif" description="TonB C-terminal box" evidence="13">
    <location>
        <begin position="789"/>
        <end position="806"/>
    </location>
</feature>
<evidence type="ECO:0000256" key="1">
    <source>
        <dbReference type="ARBA" id="ARBA00004571"/>
    </source>
</evidence>
<feature type="domain" description="TonB-dependent receptor-like beta-barrel" evidence="16">
    <location>
        <begin position="363"/>
        <end position="771"/>
    </location>
</feature>
<keyword evidence="18" id="KW-0675">Receptor</keyword>
<comment type="subcellular location">
    <subcellularLocation>
        <location evidence="1 12">Cell outer membrane</location>
        <topology evidence="1 12">Multi-pass membrane protein</topology>
    </subcellularLocation>
</comment>
<dbReference type="PANTHER" id="PTHR32552">
    <property type="entry name" value="FERRICHROME IRON RECEPTOR-RELATED"/>
    <property type="match status" value="1"/>
</dbReference>
<evidence type="ECO:0000256" key="14">
    <source>
        <dbReference type="RuleBase" id="RU003357"/>
    </source>
</evidence>
<dbReference type="InterPro" id="IPR039426">
    <property type="entry name" value="TonB-dep_rcpt-like"/>
</dbReference>
<dbReference type="Proteomes" id="UP001597216">
    <property type="component" value="Unassembled WGS sequence"/>
</dbReference>
<dbReference type="InterPro" id="IPR037066">
    <property type="entry name" value="Plug_dom_sf"/>
</dbReference>
<evidence type="ECO:0000313" key="19">
    <source>
        <dbReference type="Proteomes" id="UP001597216"/>
    </source>
</evidence>
<reference evidence="19" key="1">
    <citation type="journal article" date="2019" name="Int. J. Syst. Evol. Microbiol.">
        <title>The Global Catalogue of Microorganisms (GCM) 10K type strain sequencing project: providing services to taxonomists for standard genome sequencing and annotation.</title>
        <authorList>
            <consortium name="The Broad Institute Genomics Platform"/>
            <consortium name="The Broad Institute Genome Sequencing Center for Infectious Disease"/>
            <person name="Wu L."/>
            <person name="Ma J."/>
        </authorList>
    </citation>
    <scope>NUCLEOTIDE SEQUENCE [LARGE SCALE GENOMIC DNA]</scope>
    <source>
        <strain evidence="19">CCUG 55074</strain>
    </source>
</reference>
<keyword evidence="4" id="KW-0410">Iron transport</keyword>